<evidence type="ECO:0000313" key="2">
    <source>
        <dbReference type="EMBL" id="MDR7122600.1"/>
    </source>
</evidence>
<evidence type="ECO:0008006" key="4">
    <source>
        <dbReference type="Google" id="ProtNLM"/>
    </source>
</evidence>
<comment type="caution">
    <text evidence="2">The sequence shown here is derived from an EMBL/GenBank/DDBJ whole genome shotgun (WGS) entry which is preliminary data.</text>
</comment>
<proteinExistence type="predicted"/>
<evidence type="ECO:0000313" key="3">
    <source>
        <dbReference type="Proteomes" id="UP001257909"/>
    </source>
</evidence>
<gene>
    <name evidence="2" type="ORF">J2W69_003575</name>
</gene>
<evidence type="ECO:0000256" key="1">
    <source>
        <dbReference type="SAM" id="SignalP"/>
    </source>
</evidence>
<accession>A0ABU1W3P5</accession>
<feature type="signal peptide" evidence="1">
    <location>
        <begin position="1"/>
        <end position="23"/>
    </location>
</feature>
<dbReference type="RefSeq" id="WP_310280950.1">
    <property type="nucleotide sequence ID" value="NZ_JAVDWR010000018.1"/>
</dbReference>
<protein>
    <recommendedName>
        <fullName evidence="4">Outer membrane protein beta-barrel domain-containing protein</fullName>
    </recommendedName>
</protein>
<keyword evidence="1" id="KW-0732">Signal</keyword>
<feature type="chain" id="PRO_5045606912" description="Outer membrane protein beta-barrel domain-containing protein" evidence="1">
    <location>
        <begin position="24"/>
        <end position="142"/>
    </location>
</feature>
<dbReference type="EMBL" id="JAVDWR010000018">
    <property type="protein sequence ID" value="MDR7122600.1"/>
    <property type="molecule type" value="Genomic_DNA"/>
</dbReference>
<sequence>MKIKLTLATLVVATLMATTVAQAGEFVPAAGVGSQYGDLGGKFMYREDNMAVYVGVGIGGAAVGFHIAPSAGSQHVFGAQYASGSDVFDSKALLLATYDYHFSGFSGRGWTLGGGLGTADYDGGRRDGDSRTVAVFNAGYKF</sequence>
<keyword evidence="3" id="KW-1185">Reference proteome</keyword>
<organism evidence="2 3">
    <name type="scientific">Rheinheimera soli</name>
    <dbReference type="NCBI Taxonomy" id="443616"/>
    <lineage>
        <taxon>Bacteria</taxon>
        <taxon>Pseudomonadati</taxon>
        <taxon>Pseudomonadota</taxon>
        <taxon>Gammaproteobacteria</taxon>
        <taxon>Chromatiales</taxon>
        <taxon>Chromatiaceae</taxon>
        <taxon>Rheinheimera</taxon>
    </lineage>
</organism>
<name>A0ABU1W3P5_9GAMM</name>
<dbReference type="Proteomes" id="UP001257909">
    <property type="component" value="Unassembled WGS sequence"/>
</dbReference>
<reference evidence="2 3" key="1">
    <citation type="submission" date="2023-07" db="EMBL/GenBank/DDBJ databases">
        <title>Sorghum-associated microbial communities from plants grown in Nebraska, USA.</title>
        <authorList>
            <person name="Schachtman D."/>
        </authorList>
    </citation>
    <scope>NUCLEOTIDE SEQUENCE [LARGE SCALE GENOMIC DNA]</scope>
    <source>
        <strain evidence="2 3">4138</strain>
    </source>
</reference>